<feature type="domain" description="Acyl-CoA dehydrogenase/oxidase C-terminal" evidence="7">
    <location>
        <begin position="236"/>
        <end position="382"/>
    </location>
</feature>
<evidence type="ECO:0000256" key="1">
    <source>
        <dbReference type="ARBA" id="ARBA00001974"/>
    </source>
</evidence>
<dbReference type="InterPro" id="IPR009075">
    <property type="entry name" value="AcylCo_DH/oxidase_C"/>
</dbReference>
<dbReference type="PANTHER" id="PTHR43292:SF3">
    <property type="entry name" value="ACYL-COA DEHYDROGENASE FADE29"/>
    <property type="match status" value="1"/>
</dbReference>
<comment type="caution">
    <text evidence="10">The sequence shown here is derived from an EMBL/GenBank/DDBJ whole genome shotgun (WGS) entry which is preliminary data.</text>
</comment>
<evidence type="ECO:0000313" key="11">
    <source>
        <dbReference type="Proteomes" id="UP001208938"/>
    </source>
</evidence>
<organism evidence="10 11">
    <name type="scientific">Pararhodobacter zhoushanensis</name>
    <dbReference type="NCBI Taxonomy" id="2479545"/>
    <lineage>
        <taxon>Bacteria</taxon>
        <taxon>Pseudomonadati</taxon>
        <taxon>Pseudomonadota</taxon>
        <taxon>Alphaproteobacteria</taxon>
        <taxon>Rhodobacterales</taxon>
        <taxon>Paracoccaceae</taxon>
        <taxon>Pararhodobacter</taxon>
    </lineage>
</organism>
<evidence type="ECO:0000256" key="3">
    <source>
        <dbReference type="ARBA" id="ARBA00022630"/>
    </source>
</evidence>
<dbReference type="Pfam" id="PF02770">
    <property type="entry name" value="Acyl-CoA_dh_M"/>
    <property type="match status" value="1"/>
</dbReference>
<sequence>MSHDPIDALLGPDERAFRAEVRAFIHDTLPASARRNADLGRHATRDEVILWQKALYARGWAAPTWPVEQGGTGWDAVRVYLFTLECGLGAAPKVPAFGTKMIGPVLYTFGSDAQKARYLPRILQADDWWCQGFSEPGAGSDLAAIKTRAERTGDRYIVNGQKIWTTKAQHANRMFALVRTTTEARRQQGISMLLIDMDTPGIELRPIIGIDGSHSLNEVFLTDVSVPAENLVGQEGKGWDYARFLLANERSDITGVGRSRRQLARLRTILGQRGADPVLLAEIAEVDISLTALELTELRFLAAQARGESLGAGASILKLRGTEIQQELTRLLREALGPDALRFGAAATGSAEGIAEEYLYNRASTIYGGSSEIQRSLIARAAMAEGA</sequence>
<feature type="domain" description="Acyl-CoA oxidase/dehydrogenase middle" evidence="8">
    <location>
        <begin position="130"/>
        <end position="224"/>
    </location>
</feature>
<dbReference type="Gene3D" id="2.40.110.10">
    <property type="entry name" value="Butyryl-CoA Dehydrogenase, subunit A, domain 2"/>
    <property type="match status" value="1"/>
</dbReference>
<dbReference type="InterPro" id="IPR052161">
    <property type="entry name" value="Mycobact_Acyl-CoA_DH"/>
</dbReference>
<dbReference type="Proteomes" id="UP001208938">
    <property type="component" value="Unassembled WGS sequence"/>
</dbReference>
<keyword evidence="5 6" id="KW-0560">Oxidoreductase</keyword>
<dbReference type="InterPro" id="IPR037069">
    <property type="entry name" value="AcylCoA_DH/ox_N_sf"/>
</dbReference>
<evidence type="ECO:0000313" key="10">
    <source>
        <dbReference type="EMBL" id="MCW1934991.1"/>
    </source>
</evidence>
<protein>
    <submittedName>
        <fullName evidence="10">Acyl-CoA dehydrogenase family protein</fullName>
    </submittedName>
</protein>
<keyword evidence="4 6" id="KW-0274">FAD</keyword>
<gene>
    <name evidence="10" type="ORF">OKW52_22730</name>
</gene>
<dbReference type="SUPFAM" id="SSF47203">
    <property type="entry name" value="Acyl-CoA dehydrogenase C-terminal domain-like"/>
    <property type="match status" value="1"/>
</dbReference>
<dbReference type="InterPro" id="IPR006091">
    <property type="entry name" value="Acyl-CoA_Oxase/DH_mid-dom"/>
</dbReference>
<dbReference type="InterPro" id="IPR013786">
    <property type="entry name" value="AcylCoA_DH/ox_N"/>
</dbReference>
<dbReference type="InterPro" id="IPR036250">
    <property type="entry name" value="AcylCo_DH-like_C"/>
</dbReference>
<name>A0ABT3H5B1_9RHOB</name>
<dbReference type="Pfam" id="PF00441">
    <property type="entry name" value="Acyl-CoA_dh_1"/>
    <property type="match status" value="1"/>
</dbReference>
<feature type="domain" description="Acyl-CoA dehydrogenase/oxidase N-terminal" evidence="9">
    <location>
        <begin position="12"/>
        <end position="124"/>
    </location>
</feature>
<reference evidence="10 11" key="1">
    <citation type="submission" date="2022-10" db="EMBL/GenBank/DDBJ databases">
        <title>Pararhodobacter sp. nov., isolated from marine algae.</title>
        <authorList>
            <person name="Choi B.J."/>
            <person name="Kim J.M."/>
            <person name="Lee J.K."/>
            <person name="Choi D.G."/>
            <person name="Jeon C.O."/>
        </authorList>
    </citation>
    <scope>NUCLEOTIDE SEQUENCE [LARGE SCALE GENOMIC DNA]</scope>
    <source>
        <strain evidence="10 11">ZQ420</strain>
    </source>
</reference>
<keyword evidence="3 6" id="KW-0285">Flavoprotein</keyword>
<dbReference type="Pfam" id="PF02771">
    <property type="entry name" value="Acyl-CoA_dh_N"/>
    <property type="match status" value="1"/>
</dbReference>
<comment type="similarity">
    <text evidence="2 6">Belongs to the acyl-CoA dehydrogenase family.</text>
</comment>
<keyword evidence="11" id="KW-1185">Reference proteome</keyword>
<evidence type="ECO:0000259" key="8">
    <source>
        <dbReference type="Pfam" id="PF02770"/>
    </source>
</evidence>
<comment type="cofactor">
    <cofactor evidence="1 6">
        <name>FAD</name>
        <dbReference type="ChEBI" id="CHEBI:57692"/>
    </cofactor>
</comment>
<dbReference type="SUPFAM" id="SSF56645">
    <property type="entry name" value="Acyl-CoA dehydrogenase NM domain-like"/>
    <property type="match status" value="1"/>
</dbReference>
<dbReference type="Gene3D" id="1.10.540.10">
    <property type="entry name" value="Acyl-CoA dehydrogenase/oxidase, N-terminal domain"/>
    <property type="match status" value="1"/>
</dbReference>
<dbReference type="EMBL" id="JAPDFL010000002">
    <property type="protein sequence ID" value="MCW1934991.1"/>
    <property type="molecule type" value="Genomic_DNA"/>
</dbReference>
<evidence type="ECO:0000259" key="7">
    <source>
        <dbReference type="Pfam" id="PF00441"/>
    </source>
</evidence>
<evidence type="ECO:0000259" key="9">
    <source>
        <dbReference type="Pfam" id="PF02771"/>
    </source>
</evidence>
<dbReference type="InterPro" id="IPR046373">
    <property type="entry name" value="Acyl-CoA_Oxase/DH_mid-dom_sf"/>
</dbReference>
<accession>A0ABT3H5B1</accession>
<dbReference type="RefSeq" id="WP_264507876.1">
    <property type="nucleotide sequence ID" value="NZ_JAPDFL010000002.1"/>
</dbReference>
<dbReference type="InterPro" id="IPR009100">
    <property type="entry name" value="AcylCoA_DH/oxidase_NM_dom_sf"/>
</dbReference>
<evidence type="ECO:0000256" key="6">
    <source>
        <dbReference type="RuleBase" id="RU362125"/>
    </source>
</evidence>
<evidence type="ECO:0000256" key="4">
    <source>
        <dbReference type="ARBA" id="ARBA00022827"/>
    </source>
</evidence>
<dbReference type="Gene3D" id="1.20.140.10">
    <property type="entry name" value="Butyryl-CoA Dehydrogenase, subunit A, domain 3"/>
    <property type="match status" value="1"/>
</dbReference>
<evidence type="ECO:0000256" key="2">
    <source>
        <dbReference type="ARBA" id="ARBA00009347"/>
    </source>
</evidence>
<dbReference type="PANTHER" id="PTHR43292">
    <property type="entry name" value="ACYL-COA DEHYDROGENASE"/>
    <property type="match status" value="1"/>
</dbReference>
<proteinExistence type="inferred from homology"/>
<evidence type="ECO:0000256" key="5">
    <source>
        <dbReference type="ARBA" id="ARBA00023002"/>
    </source>
</evidence>